<keyword evidence="7" id="KW-1185">Reference proteome</keyword>
<keyword evidence="2" id="KW-0863">Zinc-finger</keyword>
<keyword evidence="3" id="KW-0862">Zinc</keyword>
<accession>A0AAW4XTE2</accession>
<dbReference type="EMBL" id="JAJNCT010000005">
    <property type="protein sequence ID" value="MCD2164665.1"/>
    <property type="molecule type" value="Genomic_DNA"/>
</dbReference>
<keyword evidence="1" id="KW-0479">Metal-binding</keyword>
<dbReference type="AlphaFoldDB" id="A0AAW4XTE2"/>
<sequence>MTDEIDRAAARTDELLADALAAQRRHAAKGKGLVSALECECGDEIPEARRQAVPGVQRCVFCQEVFERLRGAR</sequence>
<evidence type="ECO:0000256" key="4">
    <source>
        <dbReference type="PROSITE-ProRule" id="PRU00510"/>
    </source>
</evidence>
<dbReference type="GO" id="GO:0008270">
    <property type="term" value="F:zinc ion binding"/>
    <property type="evidence" value="ECO:0007669"/>
    <property type="project" value="UniProtKB-KW"/>
</dbReference>
<protein>
    <submittedName>
        <fullName evidence="6">TraR/DksA C4-type zinc finger protein</fullName>
    </submittedName>
</protein>
<proteinExistence type="predicted"/>
<reference evidence="6 7" key="1">
    <citation type="submission" date="2021-11" db="EMBL/GenBank/DDBJ databases">
        <title>Genome sequence.</title>
        <authorList>
            <person name="Sun Q."/>
        </authorList>
    </citation>
    <scope>NUCLEOTIDE SEQUENCE [LARGE SCALE GENOMIC DNA]</scope>
    <source>
        <strain evidence="6 7">KCTC 12005</strain>
    </source>
</reference>
<dbReference type="InterPro" id="IPR012783">
    <property type="entry name" value="Znf_C4_TraR"/>
</dbReference>
<dbReference type="GO" id="GO:1900378">
    <property type="term" value="P:positive regulation of secondary metabolite biosynthetic process"/>
    <property type="evidence" value="ECO:0007669"/>
    <property type="project" value="TreeGrafter"/>
</dbReference>
<evidence type="ECO:0000313" key="7">
    <source>
        <dbReference type="Proteomes" id="UP001199260"/>
    </source>
</evidence>
<evidence type="ECO:0000256" key="1">
    <source>
        <dbReference type="ARBA" id="ARBA00022723"/>
    </source>
</evidence>
<dbReference type="SUPFAM" id="SSF57716">
    <property type="entry name" value="Glucocorticoid receptor-like (DNA-binding domain)"/>
    <property type="match status" value="1"/>
</dbReference>
<evidence type="ECO:0000256" key="2">
    <source>
        <dbReference type="ARBA" id="ARBA00022771"/>
    </source>
</evidence>
<comment type="caution">
    <text evidence="4">Lacks conserved residue(s) required for the propagation of feature annotation.</text>
</comment>
<gene>
    <name evidence="6" type="ORF">LPW39_05890</name>
</gene>
<feature type="domain" description="Zinc finger DksA/TraR C4-type" evidence="5">
    <location>
        <begin position="40"/>
        <end position="68"/>
    </location>
</feature>
<dbReference type="NCBIfam" id="TIGR02419">
    <property type="entry name" value="C4_traR_proteo"/>
    <property type="match status" value="1"/>
</dbReference>
<name>A0AAW4XTE2_9BURK</name>
<dbReference type="InterPro" id="IPR000962">
    <property type="entry name" value="Znf_DskA_TraR"/>
</dbReference>
<dbReference type="Proteomes" id="UP001199260">
    <property type="component" value="Unassembled WGS sequence"/>
</dbReference>
<dbReference type="PROSITE" id="PS51128">
    <property type="entry name" value="ZF_DKSA_2"/>
    <property type="match status" value="1"/>
</dbReference>
<dbReference type="Pfam" id="PF01258">
    <property type="entry name" value="zf-dskA_traR"/>
    <property type="match status" value="1"/>
</dbReference>
<evidence type="ECO:0000256" key="3">
    <source>
        <dbReference type="ARBA" id="ARBA00022833"/>
    </source>
</evidence>
<organism evidence="6 7">
    <name type="scientific">Comamonas koreensis</name>
    <dbReference type="NCBI Taxonomy" id="160825"/>
    <lineage>
        <taxon>Bacteria</taxon>
        <taxon>Pseudomonadati</taxon>
        <taxon>Pseudomonadota</taxon>
        <taxon>Betaproteobacteria</taxon>
        <taxon>Burkholderiales</taxon>
        <taxon>Comamonadaceae</taxon>
        <taxon>Comamonas</taxon>
    </lineage>
</organism>
<evidence type="ECO:0000313" key="6">
    <source>
        <dbReference type="EMBL" id="MCD2164665.1"/>
    </source>
</evidence>
<evidence type="ECO:0000259" key="5">
    <source>
        <dbReference type="Pfam" id="PF01258"/>
    </source>
</evidence>
<dbReference type="Gene3D" id="1.20.120.910">
    <property type="entry name" value="DksA, coiled-coil domain"/>
    <property type="match status" value="1"/>
</dbReference>
<dbReference type="RefSeq" id="WP_230772138.1">
    <property type="nucleotide sequence ID" value="NZ_JAJNCT010000005.1"/>
</dbReference>
<dbReference type="PANTHER" id="PTHR38777:SF1">
    <property type="entry name" value="DNAK SUPPRESSOR PROTEIN"/>
    <property type="match status" value="1"/>
</dbReference>
<dbReference type="PANTHER" id="PTHR38777">
    <property type="entry name" value="FELS-2 PROPHAGE PROTEIN"/>
    <property type="match status" value="1"/>
</dbReference>
<comment type="caution">
    <text evidence="6">The sequence shown here is derived from an EMBL/GenBank/DDBJ whole genome shotgun (WGS) entry which is preliminary data.</text>
</comment>